<dbReference type="AlphaFoldDB" id="A0A2P2Q3S4"/>
<name>A0A2P2Q3S4_RHIMU</name>
<dbReference type="EMBL" id="GGEC01081151">
    <property type="protein sequence ID" value="MBX61635.1"/>
    <property type="molecule type" value="Transcribed_RNA"/>
</dbReference>
<protein>
    <submittedName>
        <fullName evidence="1">Uncharacterized protein</fullName>
    </submittedName>
</protein>
<accession>A0A2P2Q3S4</accession>
<reference evidence="1" key="1">
    <citation type="submission" date="2018-02" db="EMBL/GenBank/DDBJ databases">
        <title>Rhizophora mucronata_Transcriptome.</title>
        <authorList>
            <person name="Meera S.P."/>
            <person name="Sreeshan A."/>
            <person name="Augustine A."/>
        </authorList>
    </citation>
    <scope>NUCLEOTIDE SEQUENCE</scope>
    <source>
        <tissue evidence="1">Leaf</tissue>
    </source>
</reference>
<proteinExistence type="predicted"/>
<organism evidence="1">
    <name type="scientific">Rhizophora mucronata</name>
    <name type="common">Asiatic mangrove</name>
    <dbReference type="NCBI Taxonomy" id="61149"/>
    <lineage>
        <taxon>Eukaryota</taxon>
        <taxon>Viridiplantae</taxon>
        <taxon>Streptophyta</taxon>
        <taxon>Embryophyta</taxon>
        <taxon>Tracheophyta</taxon>
        <taxon>Spermatophyta</taxon>
        <taxon>Magnoliopsida</taxon>
        <taxon>eudicotyledons</taxon>
        <taxon>Gunneridae</taxon>
        <taxon>Pentapetalae</taxon>
        <taxon>rosids</taxon>
        <taxon>fabids</taxon>
        <taxon>Malpighiales</taxon>
        <taxon>Rhizophoraceae</taxon>
        <taxon>Rhizophora</taxon>
    </lineage>
</organism>
<evidence type="ECO:0000313" key="1">
    <source>
        <dbReference type="EMBL" id="MBX61635.1"/>
    </source>
</evidence>
<sequence length="28" mass="3310">MIVSFIVRQVRAGNRKNGIALKVLFHRW</sequence>